<dbReference type="Proteomes" id="UP000050741">
    <property type="component" value="Unassembled WGS sequence"/>
</dbReference>
<evidence type="ECO:0000259" key="3">
    <source>
        <dbReference type="PROSITE" id="PS50102"/>
    </source>
</evidence>
<feature type="compositionally biased region" description="Basic and acidic residues" evidence="2">
    <location>
        <begin position="148"/>
        <end position="159"/>
    </location>
</feature>
<feature type="compositionally biased region" description="Basic residues" evidence="2">
    <location>
        <begin position="99"/>
        <end position="128"/>
    </location>
</feature>
<dbReference type="InterPro" id="IPR035979">
    <property type="entry name" value="RBD_domain_sf"/>
</dbReference>
<dbReference type="SMART" id="SM00360">
    <property type="entry name" value="RRM"/>
    <property type="match status" value="1"/>
</dbReference>
<organism evidence="4 5">
    <name type="scientific">Globodera pallida</name>
    <name type="common">Potato cyst nematode worm</name>
    <name type="synonym">Heterodera pallida</name>
    <dbReference type="NCBI Taxonomy" id="36090"/>
    <lineage>
        <taxon>Eukaryota</taxon>
        <taxon>Metazoa</taxon>
        <taxon>Ecdysozoa</taxon>
        <taxon>Nematoda</taxon>
        <taxon>Chromadorea</taxon>
        <taxon>Rhabditida</taxon>
        <taxon>Tylenchina</taxon>
        <taxon>Tylenchomorpha</taxon>
        <taxon>Tylenchoidea</taxon>
        <taxon>Heteroderidae</taxon>
        <taxon>Heteroderinae</taxon>
        <taxon>Globodera</taxon>
    </lineage>
</organism>
<accession>A0A183C248</accession>
<dbReference type="PROSITE" id="PS50102">
    <property type="entry name" value="RRM"/>
    <property type="match status" value="1"/>
</dbReference>
<dbReference type="InterPro" id="IPR000504">
    <property type="entry name" value="RRM_dom"/>
</dbReference>
<proteinExistence type="predicted"/>
<dbReference type="GO" id="GO:0003723">
    <property type="term" value="F:RNA binding"/>
    <property type="evidence" value="ECO:0007669"/>
    <property type="project" value="UniProtKB-UniRule"/>
</dbReference>
<evidence type="ECO:0000313" key="4">
    <source>
        <dbReference type="Proteomes" id="UP000050741"/>
    </source>
</evidence>
<reference evidence="4" key="2">
    <citation type="submission" date="2014-05" db="EMBL/GenBank/DDBJ databases">
        <title>The genome and life-stage specific transcriptomes of Globodera pallida elucidate key aspects of plant parasitism by a cyst nematode.</title>
        <authorList>
            <person name="Cotton J.A."/>
            <person name="Lilley C.J."/>
            <person name="Jones L.M."/>
            <person name="Kikuchi T."/>
            <person name="Reid A.J."/>
            <person name="Thorpe P."/>
            <person name="Tsai I.J."/>
            <person name="Beasley H."/>
            <person name="Blok V."/>
            <person name="Cock P.J.A."/>
            <person name="Van den Akker S.E."/>
            <person name="Holroyd N."/>
            <person name="Hunt M."/>
            <person name="Mantelin S."/>
            <person name="Naghra H."/>
            <person name="Pain A."/>
            <person name="Palomares-Rius J.E."/>
            <person name="Zarowiecki M."/>
            <person name="Berriman M."/>
            <person name="Jones J.T."/>
            <person name="Urwin P.E."/>
        </authorList>
    </citation>
    <scope>NUCLEOTIDE SEQUENCE [LARGE SCALE GENOMIC DNA]</scope>
    <source>
        <strain evidence="4">Lindley</strain>
    </source>
</reference>
<evidence type="ECO:0000313" key="5">
    <source>
        <dbReference type="WBParaSite" id="GPLIN_000694200"/>
    </source>
</evidence>
<dbReference type="WBParaSite" id="GPLIN_000694200">
    <property type="protein sequence ID" value="GPLIN_000694200"/>
    <property type="gene ID" value="GPLIN_000694200"/>
</dbReference>
<dbReference type="Gene3D" id="3.30.70.330">
    <property type="match status" value="1"/>
</dbReference>
<dbReference type="InterPro" id="IPR012677">
    <property type="entry name" value="Nucleotide-bd_a/b_plait_sf"/>
</dbReference>
<reference evidence="4" key="1">
    <citation type="submission" date="2013-12" db="EMBL/GenBank/DDBJ databases">
        <authorList>
            <person name="Aslett M."/>
        </authorList>
    </citation>
    <scope>NUCLEOTIDE SEQUENCE [LARGE SCALE GENOMIC DNA]</scope>
    <source>
        <strain evidence="4">Lindley</strain>
    </source>
</reference>
<protein>
    <submittedName>
        <fullName evidence="5">RRM domain-containing protein</fullName>
    </submittedName>
</protein>
<dbReference type="AlphaFoldDB" id="A0A183C248"/>
<name>A0A183C248_GLOPA</name>
<feature type="compositionally biased region" description="Basic and acidic residues" evidence="2">
    <location>
        <begin position="187"/>
        <end position="197"/>
    </location>
</feature>
<feature type="region of interest" description="Disordered" evidence="2">
    <location>
        <begin position="75"/>
        <end position="214"/>
    </location>
</feature>
<evidence type="ECO:0000256" key="2">
    <source>
        <dbReference type="SAM" id="MobiDB-lite"/>
    </source>
</evidence>
<dbReference type="Pfam" id="PF00076">
    <property type="entry name" value="RRM_1"/>
    <property type="match status" value="1"/>
</dbReference>
<dbReference type="SUPFAM" id="SSF54928">
    <property type="entry name" value="RNA-binding domain, RBD"/>
    <property type="match status" value="1"/>
</dbReference>
<feature type="domain" description="RRM" evidence="3">
    <location>
        <begin position="2"/>
        <end position="72"/>
    </location>
</feature>
<reference evidence="5" key="3">
    <citation type="submission" date="2016-06" db="UniProtKB">
        <authorList>
            <consortium name="WormBaseParasite"/>
        </authorList>
    </citation>
    <scope>IDENTIFICATION</scope>
</reference>
<evidence type="ECO:0000256" key="1">
    <source>
        <dbReference type="PROSITE-ProRule" id="PRU00176"/>
    </source>
</evidence>
<dbReference type="InterPro" id="IPR050907">
    <property type="entry name" value="SRSF"/>
</dbReference>
<sequence>MSRIYVGHIPYEAREKDVERFFKGYGRIRDILIKRGYAFIELDDARDADDAVHDLNGRSIMGMRVTVEIAKSRPWRSGDSWSSRRRSRSGSRTRDRRITRSRSGSRTRDRRRRSRSRDRRRSPKHSRSRSVASRSASPEDDSVAAARNDIKAEMGDGHSRSGSRSPFRNGADANAAAEMDTSNEANNDVKLKKEASRSRSASPAGSLGNGASED</sequence>
<dbReference type="PANTHER" id="PTHR23147">
    <property type="entry name" value="SERINE/ARGININE RICH SPLICING FACTOR"/>
    <property type="match status" value="1"/>
</dbReference>
<keyword evidence="4" id="KW-1185">Reference proteome</keyword>
<keyword evidence="1" id="KW-0694">RNA-binding</keyword>